<sequence length="197" mass="21878">MIYVIVFLISYLLGSISGSLFVSNVIFKQDIRTMGSGNAGTTNIYRAYGMKYAVLSFAIDIGKGLLASFIGYHLNNQYGAYIAGTAVVIGHVWTIFHKFKGGKGMATSISVFAFHDYKIVIMMGLLFLFFIKTVKIVSLASIILTVTALIYVVLFHSHNTPFIIMTIINSIIVIYSHRSNIKRLIEGTENKIKRMDG</sequence>
<dbReference type="HAMAP" id="MF_01043">
    <property type="entry name" value="PlsY"/>
    <property type="match status" value="1"/>
</dbReference>
<evidence type="ECO:0000256" key="2">
    <source>
        <dbReference type="ARBA" id="ARBA00022516"/>
    </source>
</evidence>
<accession>H3NN83</accession>
<dbReference type="GO" id="GO:0005886">
    <property type="term" value="C:plasma membrane"/>
    <property type="evidence" value="ECO:0007669"/>
    <property type="project" value="UniProtKB-SubCell"/>
</dbReference>
<dbReference type="PANTHER" id="PTHR30309:SF0">
    <property type="entry name" value="GLYCEROL-3-PHOSPHATE ACYLTRANSFERASE-RELATED"/>
    <property type="match status" value="1"/>
</dbReference>
<feature type="transmembrane region" description="Helical" evidence="10">
    <location>
        <begin position="108"/>
        <end position="130"/>
    </location>
</feature>
<dbReference type="GO" id="GO:0008654">
    <property type="term" value="P:phospholipid biosynthetic process"/>
    <property type="evidence" value="ECO:0007669"/>
    <property type="project" value="UniProtKB-UniRule"/>
</dbReference>
<keyword evidence="3 10" id="KW-0808">Transferase</keyword>
<keyword evidence="5 10" id="KW-1133">Transmembrane helix</keyword>
<dbReference type="RefSeq" id="WP_005398160.1">
    <property type="nucleotide sequence ID" value="NZ_JH601088.1"/>
</dbReference>
<comment type="similarity">
    <text evidence="10">Belongs to the PlsY family.</text>
</comment>
<keyword evidence="12" id="KW-1185">Reference proteome</keyword>
<comment type="function">
    <text evidence="10">Catalyzes the transfer of an acyl group from acyl-phosphate (acyl-PO(4)) to glycerol-3-phosphate (G3P) to form lysophosphatidic acid (LPA). This enzyme utilizes acyl-phosphate as fatty acyl donor, but not acyl-CoA or acyl-ACP.</text>
</comment>
<evidence type="ECO:0000256" key="3">
    <source>
        <dbReference type="ARBA" id="ARBA00022679"/>
    </source>
</evidence>
<name>H3NN83_9FIRM</name>
<feature type="transmembrane region" description="Helical" evidence="10">
    <location>
        <begin position="136"/>
        <end position="155"/>
    </location>
</feature>
<evidence type="ECO:0000256" key="5">
    <source>
        <dbReference type="ARBA" id="ARBA00022989"/>
    </source>
</evidence>
<dbReference type="SMART" id="SM01207">
    <property type="entry name" value="G3P_acyltransf"/>
    <property type="match status" value="1"/>
</dbReference>
<comment type="caution">
    <text evidence="11">The sequence shown here is derived from an EMBL/GenBank/DDBJ whole genome shotgun (WGS) entry which is preliminary data.</text>
</comment>
<keyword evidence="7 10" id="KW-0472">Membrane</keyword>
<dbReference type="EMBL" id="AGEI01000020">
    <property type="protein sequence ID" value="EHR34487.1"/>
    <property type="molecule type" value="Genomic_DNA"/>
</dbReference>
<dbReference type="Proteomes" id="UP000004191">
    <property type="component" value="Unassembled WGS sequence"/>
</dbReference>
<keyword evidence="2 10" id="KW-0444">Lipid biosynthesis</keyword>
<dbReference type="InterPro" id="IPR003811">
    <property type="entry name" value="G3P_acylTferase_PlsY"/>
</dbReference>
<evidence type="ECO:0000256" key="1">
    <source>
        <dbReference type="ARBA" id="ARBA00022475"/>
    </source>
</evidence>
<dbReference type="GeneID" id="96998793"/>
<proteinExistence type="inferred from homology"/>
<dbReference type="PATRIC" id="fig|883114.3.peg.786"/>
<keyword evidence="8 10" id="KW-0594">Phospholipid biosynthesis</keyword>
<keyword evidence="6 10" id="KW-0443">Lipid metabolism</keyword>
<evidence type="ECO:0000256" key="4">
    <source>
        <dbReference type="ARBA" id="ARBA00022692"/>
    </source>
</evidence>
<dbReference type="NCBIfam" id="TIGR00023">
    <property type="entry name" value="glycerol-3-phosphate 1-O-acyltransferase PlsY"/>
    <property type="match status" value="1"/>
</dbReference>
<keyword evidence="11" id="KW-0012">Acyltransferase</keyword>
<dbReference type="EC" id="2.3.1.275" evidence="10"/>
<evidence type="ECO:0000256" key="6">
    <source>
        <dbReference type="ARBA" id="ARBA00023098"/>
    </source>
</evidence>
<comment type="pathway">
    <text evidence="10">Lipid metabolism; phospholipid metabolism.</text>
</comment>
<dbReference type="AlphaFoldDB" id="H3NN83"/>
<comment type="catalytic activity">
    <reaction evidence="10">
        <text>an acyl phosphate + sn-glycerol 3-phosphate = a 1-acyl-sn-glycero-3-phosphate + phosphate</text>
        <dbReference type="Rhea" id="RHEA:34075"/>
        <dbReference type="ChEBI" id="CHEBI:43474"/>
        <dbReference type="ChEBI" id="CHEBI:57597"/>
        <dbReference type="ChEBI" id="CHEBI:57970"/>
        <dbReference type="ChEBI" id="CHEBI:59918"/>
        <dbReference type="EC" id="2.3.1.275"/>
    </reaction>
</comment>
<dbReference type="HOGENOM" id="CLU_081254_4_0_9"/>
<protein>
    <recommendedName>
        <fullName evidence="10">Glycerol-3-phosphate acyltransferase</fullName>
    </recommendedName>
    <alternativeName>
        <fullName evidence="10">Acyl-PO4 G3P acyltransferase</fullName>
    </alternativeName>
    <alternativeName>
        <fullName evidence="10">Acyl-phosphate--glycerol-3-phosphate acyltransferase</fullName>
    </alternativeName>
    <alternativeName>
        <fullName evidence="10">G3P acyltransferase</fullName>
        <shortName evidence="10">GPAT</shortName>
        <ecNumber evidence="10">2.3.1.275</ecNumber>
    </alternativeName>
    <alternativeName>
        <fullName evidence="10">Lysophosphatidic acid synthase</fullName>
        <shortName evidence="10">LPA synthase</shortName>
    </alternativeName>
</protein>
<evidence type="ECO:0000256" key="8">
    <source>
        <dbReference type="ARBA" id="ARBA00023209"/>
    </source>
</evidence>
<dbReference type="GO" id="GO:0043772">
    <property type="term" value="F:acyl-phosphate glycerol-3-phosphate acyltransferase activity"/>
    <property type="evidence" value="ECO:0007669"/>
    <property type="project" value="UniProtKB-UniRule"/>
</dbReference>
<keyword evidence="1 10" id="KW-1003">Cell membrane</keyword>
<feature type="transmembrane region" description="Helical" evidence="10">
    <location>
        <begin position="6"/>
        <end position="27"/>
    </location>
</feature>
<gene>
    <name evidence="10" type="primary">plsY</name>
    <name evidence="11" type="ORF">HMPREF9709_00794</name>
</gene>
<evidence type="ECO:0000313" key="11">
    <source>
        <dbReference type="EMBL" id="EHR34487.1"/>
    </source>
</evidence>
<evidence type="ECO:0000256" key="9">
    <source>
        <dbReference type="ARBA" id="ARBA00023264"/>
    </source>
</evidence>
<comment type="subcellular location">
    <subcellularLocation>
        <location evidence="10">Cell membrane</location>
        <topology evidence="10">Multi-pass membrane protein</topology>
    </subcellularLocation>
</comment>
<keyword evidence="9 10" id="KW-1208">Phospholipid metabolism</keyword>
<evidence type="ECO:0000256" key="10">
    <source>
        <dbReference type="HAMAP-Rule" id="MF_01043"/>
    </source>
</evidence>
<organism evidence="11 12">
    <name type="scientific">Helcococcus kunzii ATCC 51366</name>
    <dbReference type="NCBI Taxonomy" id="883114"/>
    <lineage>
        <taxon>Bacteria</taxon>
        <taxon>Bacillati</taxon>
        <taxon>Bacillota</taxon>
        <taxon>Tissierellia</taxon>
        <taxon>Tissierellales</taxon>
        <taxon>Peptoniphilaceae</taxon>
        <taxon>Helcococcus</taxon>
    </lineage>
</organism>
<comment type="subunit">
    <text evidence="10">Probably interacts with PlsX.</text>
</comment>
<dbReference type="PANTHER" id="PTHR30309">
    <property type="entry name" value="INNER MEMBRANE PROTEIN YGIH"/>
    <property type="match status" value="1"/>
</dbReference>
<feature type="transmembrane region" description="Helical" evidence="10">
    <location>
        <begin position="78"/>
        <end position="96"/>
    </location>
</feature>
<evidence type="ECO:0000313" key="12">
    <source>
        <dbReference type="Proteomes" id="UP000004191"/>
    </source>
</evidence>
<dbReference type="Pfam" id="PF02660">
    <property type="entry name" value="G3P_acyltransf"/>
    <property type="match status" value="1"/>
</dbReference>
<dbReference type="UniPathway" id="UPA00085"/>
<keyword evidence="4 10" id="KW-0812">Transmembrane</keyword>
<dbReference type="eggNOG" id="COG0344">
    <property type="taxonomic scope" value="Bacteria"/>
</dbReference>
<evidence type="ECO:0000256" key="7">
    <source>
        <dbReference type="ARBA" id="ARBA00023136"/>
    </source>
</evidence>
<dbReference type="STRING" id="883114.HMPREF9709_00794"/>
<reference evidence="11 12" key="1">
    <citation type="submission" date="2012-01" db="EMBL/GenBank/DDBJ databases">
        <title>The Genome Sequence of Helcococcus kunzii ATCC 51366.</title>
        <authorList>
            <consortium name="The Broad Institute Genome Sequencing Platform"/>
            <person name="Earl A."/>
            <person name="Ward D."/>
            <person name="Feldgarden M."/>
            <person name="Gevers D."/>
            <person name="Huys G."/>
            <person name="Young S.K."/>
            <person name="Zeng Q."/>
            <person name="Gargeya S."/>
            <person name="Fitzgerald M."/>
            <person name="Haas B."/>
            <person name="Abouelleil A."/>
            <person name="Alvarado L."/>
            <person name="Arachchi H.M."/>
            <person name="Berlin A."/>
            <person name="Chapman S.B."/>
            <person name="Gearin G."/>
            <person name="Goldberg J."/>
            <person name="Griggs A."/>
            <person name="Gujja S."/>
            <person name="Hansen M."/>
            <person name="Heiman D."/>
            <person name="Howarth C."/>
            <person name="Larimer J."/>
            <person name="Lui A."/>
            <person name="MacDonald P.J.P."/>
            <person name="McCowen C."/>
            <person name="Montmayeur A."/>
            <person name="Murphy C."/>
            <person name="Neiman D."/>
            <person name="Pearson M."/>
            <person name="Priest M."/>
            <person name="Roberts A."/>
            <person name="Saif S."/>
            <person name="Shea T."/>
            <person name="Sisk P."/>
            <person name="Stolte C."/>
            <person name="Sykes S."/>
            <person name="Wortman J."/>
            <person name="Nusbaum C."/>
            <person name="Birren B."/>
        </authorList>
    </citation>
    <scope>NUCLEOTIDE SEQUENCE [LARGE SCALE GENOMIC DNA]</scope>
    <source>
        <strain evidence="11 12">ATCC 51366</strain>
    </source>
</reference>
<dbReference type="OrthoDB" id="9777124at2"/>
<feature type="transmembrane region" description="Helical" evidence="10">
    <location>
        <begin position="52"/>
        <end position="72"/>
    </location>
</feature>